<keyword evidence="3" id="KW-1185">Reference proteome</keyword>
<feature type="region of interest" description="Disordered" evidence="1">
    <location>
        <begin position="28"/>
        <end position="54"/>
    </location>
</feature>
<evidence type="ECO:0000256" key="1">
    <source>
        <dbReference type="SAM" id="MobiDB-lite"/>
    </source>
</evidence>
<feature type="region of interest" description="Disordered" evidence="1">
    <location>
        <begin position="160"/>
        <end position="184"/>
    </location>
</feature>
<dbReference type="Proteomes" id="UP001432360">
    <property type="component" value="Chromosome"/>
</dbReference>
<dbReference type="EMBL" id="CP133148">
    <property type="protein sequence ID" value="WVT05233.1"/>
    <property type="molecule type" value="Genomic_DNA"/>
</dbReference>
<name>A0ABZ2BDY6_9HYPH</name>
<evidence type="ECO:0000313" key="2">
    <source>
        <dbReference type="EMBL" id="WVT05233.1"/>
    </source>
</evidence>
<dbReference type="RefSeq" id="WP_331374326.1">
    <property type="nucleotide sequence ID" value="NZ_CP133148.1"/>
</dbReference>
<sequence>MNIWEQFYTDLRPEERQKVDRVAQLIEASERAAPKTGESELGLSSAKQRRAELRARAGHRPEALETWEEFYANFPPEERQKVDQVAQLIRASEGVALRAGESEVGLSSAKQRRAELRARAGHRPETLETWEDFYADLPPEKRQKVDRVAQLIQANEGAAPRSGAAMLAPSSGKQSRAKLRARTGHRRATLKTWEKFYADLPPEERQKVDLAMALLVFDQGTPDEKLQSIMTCLRVNHHAAALMGVKLKLIEAPKKRGPKPQKIDELFVPDRKFEANIARVRALYGVSRSTACRMFRNWRLERRYQKARERSLINSENSEPEYY</sequence>
<protein>
    <submittedName>
        <fullName evidence="2">Uncharacterized protein</fullName>
    </submittedName>
</protein>
<evidence type="ECO:0000313" key="3">
    <source>
        <dbReference type="Proteomes" id="UP001432360"/>
    </source>
</evidence>
<organism evidence="2 3">
    <name type="scientific">Sinorhizobium chiapasense</name>
    <dbReference type="NCBI Taxonomy" id="501572"/>
    <lineage>
        <taxon>Bacteria</taxon>
        <taxon>Pseudomonadati</taxon>
        <taxon>Pseudomonadota</taxon>
        <taxon>Alphaproteobacteria</taxon>
        <taxon>Hyphomicrobiales</taxon>
        <taxon>Rhizobiaceae</taxon>
        <taxon>Sinorhizobium/Ensifer group</taxon>
        <taxon>Sinorhizobium</taxon>
    </lineage>
</organism>
<accession>A0ABZ2BDY6</accession>
<feature type="compositionally biased region" description="Basic residues" evidence="1">
    <location>
        <begin position="175"/>
        <end position="184"/>
    </location>
</feature>
<proteinExistence type="predicted"/>
<reference evidence="2" key="1">
    <citation type="submission" date="2023-08" db="EMBL/GenBank/DDBJ databases">
        <title>Complete genome sequence of Sinorhizobium chiapanecum ITTG S70 isolated from Acaciella angustissima nodules in Chiapas-Mexico.</title>
        <authorList>
            <person name="Rincon-Rosales R."/>
            <person name="Rogel M.A."/>
            <person name="Rincon-Medina C.I."/>
            <person name="Guerrero G."/>
            <person name="Manzano-Gomez L.A."/>
            <person name="Lopez-Lopez A."/>
            <person name="Rincon Molina F.A."/>
            <person name="Martinez-Romero E."/>
        </authorList>
    </citation>
    <scope>NUCLEOTIDE SEQUENCE</scope>
    <source>
        <strain evidence="2">ITTG S70</strain>
    </source>
</reference>
<gene>
    <name evidence="2" type="ORF">RB548_07550</name>
</gene>